<dbReference type="GO" id="GO:0032259">
    <property type="term" value="P:methylation"/>
    <property type="evidence" value="ECO:0007669"/>
    <property type="project" value="UniProtKB-KW"/>
</dbReference>
<organism evidence="4 5">
    <name type="scientific">Anaeromyxobacter diazotrophicus</name>
    <dbReference type="NCBI Taxonomy" id="2590199"/>
    <lineage>
        <taxon>Bacteria</taxon>
        <taxon>Pseudomonadati</taxon>
        <taxon>Myxococcota</taxon>
        <taxon>Myxococcia</taxon>
        <taxon>Myxococcales</taxon>
        <taxon>Cystobacterineae</taxon>
        <taxon>Anaeromyxobacteraceae</taxon>
        <taxon>Anaeromyxobacter</taxon>
    </lineage>
</organism>
<dbReference type="Gene3D" id="3.40.50.150">
    <property type="entry name" value="Vaccinia Virus protein VP39"/>
    <property type="match status" value="1"/>
</dbReference>
<dbReference type="AlphaFoldDB" id="A0A7I9VLU7"/>
<dbReference type="CDD" id="cd02440">
    <property type="entry name" value="AdoMet_MTases"/>
    <property type="match status" value="1"/>
</dbReference>
<keyword evidence="1" id="KW-0489">Methyltransferase</keyword>
<proteinExistence type="predicted"/>
<reference evidence="5" key="1">
    <citation type="journal article" date="2020" name="Appl. Environ. Microbiol.">
        <title>Diazotrophic Anaeromyxobacter Isolates from Soils.</title>
        <authorList>
            <person name="Masuda Y."/>
            <person name="Yamanaka H."/>
            <person name="Xu Z.X."/>
            <person name="Shiratori Y."/>
            <person name="Aono T."/>
            <person name="Amachi S."/>
            <person name="Senoo K."/>
            <person name="Itoh H."/>
        </authorList>
    </citation>
    <scope>NUCLEOTIDE SEQUENCE [LARGE SCALE GENOMIC DNA]</scope>
    <source>
        <strain evidence="5">R267</strain>
    </source>
</reference>
<keyword evidence="2" id="KW-0808">Transferase</keyword>
<keyword evidence="5" id="KW-1185">Reference proteome</keyword>
<protein>
    <recommendedName>
        <fullName evidence="6">Methyltransferase type 11</fullName>
    </recommendedName>
</protein>
<dbReference type="Pfam" id="PF13489">
    <property type="entry name" value="Methyltransf_23"/>
    <property type="match status" value="1"/>
</dbReference>
<sequence length="221" mass="24037">MHAVPRPNDAPAPRGGLPASWKALAIRHYHERAVRYEERVSRGLLASLRWREREAVLRLADLASPARRTVVDVGCGGGFFARAAKRAGMWVHAVDAAAGMVELVRPDVDLAEVADLETFDPPRRYDLVICCGALEFVASPGEAVARLCRLCAPGGRLVLQVPRESAGGRCYRLQKRFEGLRTVLYRRDALVAEVAAHGLAPAGEAFPLPYNMVVAFDAPGC</sequence>
<name>A0A7I9VLU7_9BACT</name>
<comment type="caution">
    <text evidence="4">The sequence shown here is derived from an EMBL/GenBank/DDBJ whole genome shotgun (WGS) entry which is preliminary data.</text>
</comment>
<dbReference type="PANTHER" id="PTHR43464:SF19">
    <property type="entry name" value="UBIQUINONE BIOSYNTHESIS O-METHYLTRANSFERASE, MITOCHONDRIAL"/>
    <property type="match status" value="1"/>
</dbReference>
<dbReference type="GO" id="GO:0008168">
    <property type="term" value="F:methyltransferase activity"/>
    <property type="evidence" value="ECO:0007669"/>
    <property type="project" value="UniProtKB-KW"/>
</dbReference>
<gene>
    <name evidence="4" type="ORF">AMYX_21120</name>
</gene>
<keyword evidence="3" id="KW-0949">S-adenosyl-L-methionine</keyword>
<evidence type="ECO:0000256" key="2">
    <source>
        <dbReference type="ARBA" id="ARBA00022679"/>
    </source>
</evidence>
<dbReference type="EMBL" id="BJTG01000004">
    <property type="protein sequence ID" value="GEJ57371.1"/>
    <property type="molecule type" value="Genomic_DNA"/>
</dbReference>
<evidence type="ECO:0000256" key="1">
    <source>
        <dbReference type="ARBA" id="ARBA00022603"/>
    </source>
</evidence>
<evidence type="ECO:0008006" key="6">
    <source>
        <dbReference type="Google" id="ProtNLM"/>
    </source>
</evidence>
<evidence type="ECO:0000313" key="4">
    <source>
        <dbReference type="EMBL" id="GEJ57371.1"/>
    </source>
</evidence>
<evidence type="ECO:0000313" key="5">
    <source>
        <dbReference type="Proteomes" id="UP000503640"/>
    </source>
</evidence>
<dbReference type="InterPro" id="IPR029063">
    <property type="entry name" value="SAM-dependent_MTases_sf"/>
</dbReference>
<dbReference type="SUPFAM" id="SSF53335">
    <property type="entry name" value="S-adenosyl-L-methionine-dependent methyltransferases"/>
    <property type="match status" value="1"/>
</dbReference>
<dbReference type="PANTHER" id="PTHR43464">
    <property type="entry name" value="METHYLTRANSFERASE"/>
    <property type="match status" value="1"/>
</dbReference>
<evidence type="ECO:0000256" key="3">
    <source>
        <dbReference type="ARBA" id="ARBA00022691"/>
    </source>
</evidence>
<dbReference type="Proteomes" id="UP000503640">
    <property type="component" value="Unassembled WGS sequence"/>
</dbReference>
<accession>A0A7I9VLU7</accession>